<evidence type="ECO:0000259" key="15">
    <source>
        <dbReference type="Pfam" id="PF02852"/>
    </source>
</evidence>
<feature type="binding site" evidence="12">
    <location>
        <begin position="147"/>
        <end position="149"/>
    </location>
    <ligand>
        <name>FAD</name>
        <dbReference type="ChEBI" id="CHEBI:57692"/>
    </ligand>
</feature>
<evidence type="ECO:0000256" key="3">
    <source>
        <dbReference type="ARBA" id="ARBA00016961"/>
    </source>
</evidence>
<comment type="miscellaneous">
    <text evidence="14">The active site is a redox-active disulfide bond.</text>
</comment>
<evidence type="ECO:0000256" key="2">
    <source>
        <dbReference type="ARBA" id="ARBA00012608"/>
    </source>
</evidence>
<dbReference type="FunFam" id="3.30.390.30:FF:000001">
    <property type="entry name" value="Dihydrolipoyl dehydrogenase"/>
    <property type="match status" value="1"/>
</dbReference>
<dbReference type="Proteomes" id="UP000076021">
    <property type="component" value="Chromosome"/>
</dbReference>
<feature type="active site" description="Proton acceptor" evidence="11">
    <location>
        <position position="446"/>
    </location>
</feature>
<dbReference type="SUPFAM" id="SSF51905">
    <property type="entry name" value="FAD/NAD(P)-binding domain"/>
    <property type="match status" value="2"/>
</dbReference>
<dbReference type="PRINTS" id="PR00368">
    <property type="entry name" value="FADPNR"/>
</dbReference>
<dbReference type="InterPro" id="IPR016156">
    <property type="entry name" value="FAD/NAD-linked_Rdtase_dimer_sf"/>
</dbReference>
<evidence type="ECO:0000256" key="7">
    <source>
        <dbReference type="ARBA" id="ARBA00023027"/>
    </source>
</evidence>
<feature type="domain" description="FAD/NAD(P)-binding" evidence="16">
    <location>
        <begin position="11"/>
        <end position="329"/>
    </location>
</feature>
<dbReference type="InterPro" id="IPR036188">
    <property type="entry name" value="FAD/NAD-bd_sf"/>
</dbReference>
<feature type="binding site" evidence="12">
    <location>
        <position position="272"/>
    </location>
    <ligand>
        <name>NAD(+)</name>
        <dbReference type="ChEBI" id="CHEBI:57540"/>
    </ligand>
</feature>
<evidence type="ECO:0000256" key="10">
    <source>
        <dbReference type="ARBA" id="ARBA00049187"/>
    </source>
</evidence>
<dbReference type="STRING" id="241244.ATY39_01280"/>
<dbReference type="InterPro" id="IPR023753">
    <property type="entry name" value="FAD/NAD-binding_dom"/>
</dbReference>
<dbReference type="PANTHER" id="PTHR22912:SF151">
    <property type="entry name" value="DIHYDROLIPOYL DEHYDROGENASE, MITOCHONDRIAL"/>
    <property type="match status" value="1"/>
</dbReference>
<dbReference type="InterPro" id="IPR001100">
    <property type="entry name" value="Pyr_nuc-diS_OxRdtase"/>
</dbReference>
<gene>
    <name evidence="17" type="ORF">ATY39_01280</name>
</gene>
<feature type="binding site" evidence="12">
    <location>
        <position position="56"/>
    </location>
    <ligand>
        <name>FAD</name>
        <dbReference type="ChEBI" id="CHEBI:57692"/>
    </ligand>
</feature>
<dbReference type="InterPro" id="IPR050151">
    <property type="entry name" value="Class-I_Pyr_Nuc-Dis_Oxidored"/>
</dbReference>
<dbReference type="PANTHER" id="PTHR22912">
    <property type="entry name" value="DISULFIDE OXIDOREDUCTASE"/>
    <property type="match status" value="1"/>
</dbReference>
<dbReference type="PROSITE" id="PS00076">
    <property type="entry name" value="PYRIDINE_REDOX_1"/>
    <property type="match status" value="1"/>
</dbReference>
<evidence type="ECO:0000256" key="12">
    <source>
        <dbReference type="PIRSR" id="PIRSR000350-3"/>
    </source>
</evidence>
<feature type="disulfide bond" description="Redox-active" evidence="13">
    <location>
        <begin position="47"/>
        <end position="52"/>
    </location>
</feature>
<evidence type="ECO:0000256" key="1">
    <source>
        <dbReference type="ARBA" id="ARBA00007532"/>
    </source>
</evidence>
<dbReference type="EC" id="1.8.1.4" evidence="2 14"/>
<proteinExistence type="inferred from homology"/>
<dbReference type="EMBL" id="CP014806">
    <property type="protein sequence ID" value="AMW98168.1"/>
    <property type="molecule type" value="Genomic_DNA"/>
</dbReference>
<accession>A0A143H8X4</accession>
<dbReference type="GO" id="GO:0006103">
    <property type="term" value="P:2-oxoglutarate metabolic process"/>
    <property type="evidence" value="ECO:0007669"/>
    <property type="project" value="TreeGrafter"/>
</dbReference>
<evidence type="ECO:0000256" key="5">
    <source>
        <dbReference type="ARBA" id="ARBA00022827"/>
    </source>
</evidence>
<dbReference type="PRINTS" id="PR00411">
    <property type="entry name" value="PNDRDTASEI"/>
</dbReference>
<evidence type="ECO:0000259" key="16">
    <source>
        <dbReference type="Pfam" id="PF07992"/>
    </source>
</evidence>
<dbReference type="OrthoDB" id="9800167at2"/>
<dbReference type="Pfam" id="PF02852">
    <property type="entry name" value="Pyr_redox_dim"/>
    <property type="match status" value="1"/>
</dbReference>
<dbReference type="KEGG" id="rst:ATY39_01280"/>
<dbReference type="RefSeq" id="WP_066784683.1">
    <property type="nucleotide sequence ID" value="NZ_CP014806.1"/>
</dbReference>
<keyword evidence="9 14" id="KW-0676">Redox-active center</keyword>
<keyword evidence="4 14" id="KW-0285">Flavoprotein</keyword>
<evidence type="ECO:0000256" key="14">
    <source>
        <dbReference type="RuleBase" id="RU003692"/>
    </source>
</evidence>
<organism evidence="17 18">
    <name type="scientific">Rummeliibacillus stabekisii</name>
    <dbReference type="NCBI Taxonomy" id="241244"/>
    <lineage>
        <taxon>Bacteria</taxon>
        <taxon>Bacillati</taxon>
        <taxon>Bacillota</taxon>
        <taxon>Bacilli</taxon>
        <taxon>Bacillales</taxon>
        <taxon>Caryophanaceae</taxon>
        <taxon>Rummeliibacillus</taxon>
    </lineage>
</organism>
<dbReference type="NCBIfam" id="TIGR01350">
    <property type="entry name" value="lipoamide_DH"/>
    <property type="match status" value="1"/>
</dbReference>
<dbReference type="Pfam" id="PF07992">
    <property type="entry name" value="Pyr_redox_2"/>
    <property type="match status" value="1"/>
</dbReference>
<evidence type="ECO:0000256" key="6">
    <source>
        <dbReference type="ARBA" id="ARBA00023002"/>
    </source>
</evidence>
<dbReference type="GO" id="GO:0050660">
    <property type="term" value="F:flavin adenine dinucleotide binding"/>
    <property type="evidence" value="ECO:0007669"/>
    <property type="project" value="InterPro"/>
</dbReference>
<keyword evidence="6 14" id="KW-0560">Oxidoreductase</keyword>
<protein>
    <recommendedName>
        <fullName evidence="3 14">Dihydrolipoyl dehydrogenase</fullName>
        <ecNumber evidence="2 14">1.8.1.4</ecNumber>
    </recommendedName>
</protein>
<dbReference type="PIRSF" id="PIRSF000350">
    <property type="entry name" value="Mercury_reductase_MerA"/>
    <property type="match status" value="1"/>
</dbReference>
<feature type="domain" description="Pyridine nucleotide-disulphide oxidoreductase dimerisation" evidence="15">
    <location>
        <begin position="349"/>
        <end position="455"/>
    </location>
</feature>
<feature type="binding site" evidence="12">
    <location>
        <begin position="184"/>
        <end position="191"/>
    </location>
    <ligand>
        <name>NAD(+)</name>
        <dbReference type="ChEBI" id="CHEBI:57540"/>
    </ligand>
</feature>
<keyword evidence="8" id="KW-1015">Disulfide bond</keyword>
<evidence type="ECO:0000313" key="18">
    <source>
        <dbReference type="Proteomes" id="UP000076021"/>
    </source>
</evidence>
<comment type="similarity">
    <text evidence="1 14">Belongs to the class-I pyridine nucleotide-disulfide oxidoreductase family.</text>
</comment>
<evidence type="ECO:0000256" key="4">
    <source>
        <dbReference type="ARBA" id="ARBA00022630"/>
    </source>
</evidence>
<dbReference type="GO" id="GO:0004148">
    <property type="term" value="F:dihydrolipoyl dehydrogenase (NADH) activity"/>
    <property type="evidence" value="ECO:0007669"/>
    <property type="project" value="UniProtKB-EC"/>
</dbReference>
<dbReference type="InterPro" id="IPR004099">
    <property type="entry name" value="Pyr_nucl-diS_OxRdtase_dimer"/>
</dbReference>
<dbReference type="GO" id="GO:0005737">
    <property type="term" value="C:cytoplasm"/>
    <property type="evidence" value="ECO:0007669"/>
    <property type="project" value="UniProtKB-ARBA"/>
</dbReference>
<comment type="catalytic activity">
    <reaction evidence="10 14">
        <text>N(6)-[(R)-dihydrolipoyl]-L-lysyl-[protein] + NAD(+) = N(6)-[(R)-lipoyl]-L-lysyl-[protein] + NADH + H(+)</text>
        <dbReference type="Rhea" id="RHEA:15045"/>
        <dbReference type="Rhea" id="RHEA-COMP:10474"/>
        <dbReference type="Rhea" id="RHEA-COMP:10475"/>
        <dbReference type="ChEBI" id="CHEBI:15378"/>
        <dbReference type="ChEBI" id="CHEBI:57540"/>
        <dbReference type="ChEBI" id="CHEBI:57945"/>
        <dbReference type="ChEBI" id="CHEBI:83099"/>
        <dbReference type="ChEBI" id="CHEBI:83100"/>
        <dbReference type="EC" id="1.8.1.4"/>
    </reaction>
</comment>
<dbReference type="InterPro" id="IPR006258">
    <property type="entry name" value="Lipoamide_DH"/>
</dbReference>
<dbReference type="Gene3D" id="3.30.390.30">
    <property type="match status" value="1"/>
</dbReference>
<dbReference type="SUPFAM" id="SSF55424">
    <property type="entry name" value="FAD/NAD-linked reductases, dimerisation (C-terminal) domain"/>
    <property type="match status" value="1"/>
</dbReference>
<dbReference type="InterPro" id="IPR012999">
    <property type="entry name" value="Pyr_OxRdtase_I_AS"/>
</dbReference>
<keyword evidence="7 12" id="KW-0520">NAD</keyword>
<comment type="cofactor">
    <cofactor evidence="12 14">
        <name>FAD</name>
        <dbReference type="ChEBI" id="CHEBI:57692"/>
    </cofactor>
    <text evidence="12 14">Binds 1 FAD per subunit.</text>
</comment>
<evidence type="ECO:0000256" key="8">
    <source>
        <dbReference type="ARBA" id="ARBA00023157"/>
    </source>
</evidence>
<feature type="binding site" evidence="12">
    <location>
        <position position="314"/>
    </location>
    <ligand>
        <name>FAD</name>
        <dbReference type="ChEBI" id="CHEBI:57692"/>
    </ligand>
</feature>
<dbReference type="AlphaFoldDB" id="A0A143H8X4"/>
<evidence type="ECO:0000256" key="11">
    <source>
        <dbReference type="PIRSR" id="PIRSR000350-2"/>
    </source>
</evidence>
<dbReference type="Gene3D" id="3.50.50.60">
    <property type="entry name" value="FAD/NAD(P)-binding domain"/>
    <property type="match status" value="2"/>
</dbReference>
<reference evidence="18" key="2">
    <citation type="submission" date="2016-03" db="EMBL/GenBank/DDBJ databases">
        <authorList>
            <person name="Ploux O."/>
        </authorList>
    </citation>
    <scope>NUCLEOTIDE SEQUENCE [LARGE SCALE GENOMIC DNA]</scope>
    <source>
        <strain evidence="18">PP9</strain>
    </source>
</reference>
<name>A0A143H8X4_9BACL</name>
<evidence type="ECO:0000256" key="13">
    <source>
        <dbReference type="PIRSR" id="PIRSR000350-4"/>
    </source>
</evidence>
<keyword evidence="5 12" id="KW-0274">FAD</keyword>
<sequence length="483" mass="52230">MVVGDISQERDLVILGGGPGGYSAAIRAAQLGLSVSLIEQGKLGGVCLNRGCIPSKVFTYAAKKQSETGHMKELGLFVGETSFNLNKLLSYKSKVTEQLRSGVETLCKANKVEIIKGKAGLIGEDRIGVENGHQFDIYTFKQAIIATGSSSVLPEGCPKNNKRMLLSHEIFDLQELPEHLIVYGHDYISLEVASSFHALGAQVTILLEGTDDFLFDSSITKELNRLLKKKKIKIYKEAKILSVEETEAGIDVRFRTQGKEEDVSGTHLFAAGNRKPNVEDLGLQRFGIEQNEDGFIKIDRNMRTTVPSIYAIGDVTEGPLLAVKAIKQGKAAVESIAGGNPEVDLGFLPTIVHSIPSIASVGLTEQQAQNLGIDLRVNQFALGSNGYAMITGNKDGFIKVVTDASNDFILGIHMIGEGAVELSSTFVQLLEMAAKEEDAKFPAFAHPSMNEALLESVEGLIGQAIHTVPKGKRQKESSLSFIR</sequence>
<keyword evidence="12" id="KW-0547">Nucleotide-binding</keyword>
<keyword evidence="18" id="KW-1185">Reference proteome</keyword>
<evidence type="ECO:0000313" key="17">
    <source>
        <dbReference type="EMBL" id="AMW98168.1"/>
    </source>
</evidence>
<reference evidence="17 18" key="1">
    <citation type="journal article" date="2016" name="Genome Announc.">
        <title>Whole-Genome Sequence of Rummeliibacillus stabekisii Strain PP9 Isolated from Antarctic Soil.</title>
        <authorList>
            <person name="da Mota F.F."/>
            <person name="Vollu R.E."/>
            <person name="Jurelevicius D."/>
            <person name="Seldin L."/>
        </authorList>
    </citation>
    <scope>NUCLEOTIDE SEQUENCE [LARGE SCALE GENOMIC DNA]</scope>
    <source>
        <strain evidence="17 18">PP9</strain>
    </source>
</reference>
<evidence type="ECO:0000256" key="9">
    <source>
        <dbReference type="ARBA" id="ARBA00023284"/>
    </source>
</evidence>